<feature type="chain" id="PRO_5012600682" evidence="6">
    <location>
        <begin position="21"/>
        <end position="414"/>
    </location>
</feature>
<evidence type="ECO:0000256" key="5">
    <source>
        <dbReference type="SAM" id="MobiDB-lite"/>
    </source>
</evidence>
<evidence type="ECO:0000256" key="2">
    <source>
        <dbReference type="ARBA" id="ARBA00022448"/>
    </source>
</evidence>
<keyword evidence="4" id="KW-0029">Amino-acid transport</keyword>
<dbReference type="InterPro" id="IPR028082">
    <property type="entry name" value="Peripla_BP_I"/>
</dbReference>
<evidence type="ECO:0000259" key="7">
    <source>
        <dbReference type="Pfam" id="PF13458"/>
    </source>
</evidence>
<proteinExistence type="inferred from homology"/>
<dbReference type="Gene3D" id="3.40.50.2300">
    <property type="match status" value="2"/>
</dbReference>
<feature type="region of interest" description="Disordered" evidence="5">
    <location>
        <begin position="21"/>
        <end position="54"/>
    </location>
</feature>
<evidence type="ECO:0000256" key="3">
    <source>
        <dbReference type="ARBA" id="ARBA00022729"/>
    </source>
</evidence>
<reference evidence="9" key="1">
    <citation type="submission" date="2017-06" db="EMBL/GenBank/DDBJ databases">
        <authorList>
            <person name="Varghese N."/>
            <person name="Submissions S."/>
        </authorList>
    </citation>
    <scope>NUCLEOTIDE SEQUENCE [LARGE SCALE GENOMIC DNA]</scope>
    <source>
        <strain evidence="9">JAD2</strain>
    </source>
</reference>
<keyword evidence="2" id="KW-0813">Transport</keyword>
<dbReference type="RefSeq" id="WP_088570940.1">
    <property type="nucleotide sequence ID" value="NZ_FYEK01000025.1"/>
</dbReference>
<dbReference type="GO" id="GO:0006865">
    <property type="term" value="P:amino acid transport"/>
    <property type="evidence" value="ECO:0007669"/>
    <property type="project" value="UniProtKB-KW"/>
</dbReference>
<evidence type="ECO:0000256" key="1">
    <source>
        <dbReference type="ARBA" id="ARBA00010062"/>
    </source>
</evidence>
<dbReference type="SUPFAM" id="SSF53822">
    <property type="entry name" value="Periplasmic binding protein-like I"/>
    <property type="match status" value="1"/>
</dbReference>
<dbReference type="PANTHER" id="PTHR47235:SF1">
    <property type="entry name" value="BLR6548 PROTEIN"/>
    <property type="match status" value="1"/>
</dbReference>
<feature type="compositionally biased region" description="Pro residues" evidence="5">
    <location>
        <begin position="21"/>
        <end position="52"/>
    </location>
</feature>
<dbReference type="PROSITE" id="PS51257">
    <property type="entry name" value="PROKAR_LIPOPROTEIN"/>
    <property type="match status" value="1"/>
</dbReference>
<feature type="domain" description="Leucine-binding protein" evidence="7">
    <location>
        <begin position="60"/>
        <end position="403"/>
    </location>
</feature>
<gene>
    <name evidence="8" type="ORF">SAMN02746019_00006780</name>
</gene>
<organism evidence="8 9">
    <name type="scientific">Thermoflexus hugenholtzii JAD2</name>
    <dbReference type="NCBI Taxonomy" id="877466"/>
    <lineage>
        <taxon>Bacteria</taxon>
        <taxon>Bacillati</taxon>
        <taxon>Chloroflexota</taxon>
        <taxon>Thermoflexia</taxon>
        <taxon>Thermoflexales</taxon>
        <taxon>Thermoflexaceae</taxon>
        <taxon>Thermoflexus</taxon>
    </lineage>
</organism>
<dbReference type="InterPro" id="IPR028081">
    <property type="entry name" value="Leu-bd"/>
</dbReference>
<dbReference type="InterPro" id="IPR000709">
    <property type="entry name" value="Leu_Ile_Val-bd"/>
</dbReference>
<dbReference type="Proteomes" id="UP000197025">
    <property type="component" value="Unassembled WGS sequence"/>
</dbReference>
<name>A0A212QVB0_9CHLR</name>
<keyword evidence="9" id="KW-1185">Reference proteome</keyword>
<evidence type="ECO:0000313" key="8">
    <source>
        <dbReference type="EMBL" id="SNB63631.1"/>
    </source>
</evidence>
<dbReference type="PRINTS" id="PR00337">
    <property type="entry name" value="LEUILEVALBP"/>
</dbReference>
<evidence type="ECO:0000256" key="4">
    <source>
        <dbReference type="ARBA" id="ARBA00022970"/>
    </source>
</evidence>
<protein>
    <submittedName>
        <fullName evidence="8">Branched-chain amino acid transport system substrate-binding protein</fullName>
    </submittedName>
</protein>
<evidence type="ECO:0000313" key="9">
    <source>
        <dbReference type="Proteomes" id="UP000197025"/>
    </source>
</evidence>
<dbReference type="Pfam" id="PF13458">
    <property type="entry name" value="Peripla_BP_6"/>
    <property type="match status" value="1"/>
</dbReference>
<dbReference type="CDD" id="cd06343">
    <property type="entry name" value="PBP1_ABC_ligand_binding-like"/>
    <property type="match status" value="1"/>
</dbReference>
<accession>A0A212QVB0</accession>
<keyword evidence="3 6" id="KW-0732">Signal</keyword>
<dbReference type="PANTHER" id="PTHR47235">
    <property type="entry name" value="BLR6548 PROTEIN"/>
    <property type="match status" value="1"/>
</dbReference>
<dbReference type="OrthoDB" id="9783240at2"/>
<evidence type="ECO:0000256" key="6">
    <source>
        <dbReference type="SAM" id="SignalP"/>
    </source>
</evidence>
<dbReference type="EMBL" id="FYEK01000025">
    <property type="protein sequence ID" value="SNB63631.1"/>
    <property type="molecule type" value="Genomic_DNA"/>
</dbReference>
<feature type="signal peptide" evidence="6">
    <location>
        <begin position="1"/>
        <end position="20"/>
    </location>
</feature>
<dbReference type="AlphaFoldDB" id="A0A212QVB0"/>
<sequence>MEGFRLLWIVALVLAACAPAAPPTPTAAPSPTPAPASPTPPPPAATPTPAPKVPGVTADTIRLGMICALSGPVSTIGKPLARGMEAYFRWVNDQGGIHGRKIDLRIEDDQYTPANTVAAAKKLVEQDEVFAIVRPLGTATTAAILDYTIEKGVPVVGVASGSSLWSKPFKKTVFGIQPTYEREGRLMAKYAVEELKAQRIAVFYQNDAFGKEGADSFVAALKARGIEPVAMVPYEVAEQEFSAHALKLQQANPDLVFVYAIQVPAASLLKEAQKIGFKPKWLMTYVLADPILLALAGDAAEGVYAGAWLVDPENAPEAAKYREVLTKYFPDEKPGGYSISSYAVAEIIVEALKRAGPDLTREKFIAALESLKDFTTGLTPPFSYSETDHEGIKQIAIVQVQKGRWVPVTGFFGE</sequence>
<comment type="similarity">
    <text evidence="1">Belongs to the leucine-binding protein family.</text>
</comment>
<dbReference type="InParanoid" id="A0A212QVB0"/>